<dbReference type="InterPro" id="IPR003718">
    <property type="entry name" value="OsmC/Ohr_fam"/>
</dbReference>
<dbReference type="OMA" id="VGHMVAK"/>
<comment type="caution">
    <text evidence="1">The sequence shown here is derived from an EMBL/GenBank/DDBJ whole genome shotgun (WGS) entry which is preliminary data.</text>
</comment>
<dbReference type="SUPFAM" id="SSF82784">
    <property type="entry name" value="OsmC-like"/>
    <property type="match status" value="1"/>
</dbReference>
<organism evidence="1 2">
    <name type="scientific">Pyrococcus horikoshii</name>
    <dbReference type="NCBI Taxonomy" id="53953"/>
    <lineage>
        <taxon>Archaea</taxon>
        <taxon>Methanobacteriati</taxon>
        <taxon>Methanobacteriota</taxon>
        <taxon>Thermococci</taxon>
        <taxon>Thermococcales</taxon>
        <taxon>Thermococcaceae</taxon>
        <taxon>Pyrococcus</taxon>
    </lineage>
</organism>
<protein>
    <submittedName>
        <fullName evidence="1">OsmC family protein</fullName>
    </submittedName>
</protein>
<name>A0A832T804_PYRHR</name>
<dbReference type="Pfam" id="PF02566">
    <property type="entry name" value="OsmC"/>
    <property type="match status" value="1"/>
</dbReference>
<evidence type="ECO:0000313" key="1">
    <source>
        <dbReference type="EMBL" id="HII60599.1"/>
    </source>
</evidence>
<reference evidence="1" key="1">
    <citation type="journal article" date="2020" name="bioRxiv">
        <title>A rank-normalized archaeal taxonomy based on genome phylogeny resolves widespread incomplete and uneven classifications.</title>
        <authorList>
            <person name="Rinke C."/>
            <person name="Chuvochina M."/>
            <person name="Mussig A.J."/>
            <person name="Chaumeil P.-A."/>
            <person name="Waite D.W."/>
            <person name="Whitman W.B."/>
            <person name="Parks D.H."/>
            <person name="Hugenholtz P."/>
        </authorList>
    </citation>
    <scope>NUCLEOTIDE SEQUENCE</scope>
    <source>
        <strain evidence="1">UBA8834</strain>
    </source>
</reference>
<accession>A0A832T804</accession>
<dbReference type="RefSeq" id="WP_010885695.1">
    <property type="nucleotide sequence ID" value="NZ_DUJN01000002.1"/>
</dbReference>
<dbReference type="EMBL" id="DUJN01000002">
    <property type="protein sequence ID" value="HII60599.1"/>
    <property type="molecule type" value="Genomic_DNA"/>
</dbReference>
<dbReference type="GeneID" id="1442474"/>
<dbReference type="InterPro" id="IPR036102">
    <property type="entry name" value="OsmC/Ohrsf"/>
</dbReference>
<dbReference type="InterPro" id="IPR015946">
    <property type="entry name" value="KH_dom-like_a/b"/>
</dbReference>
<dbReference type="AlphaFoldDB" id="A0A832T804"/>
<proteinExistence type="predicted"/>
<dbReference type="InterPro" id="IPR052924">
    <property type="entry name" value="OsmC/Ohr_hydroprdx_reductase"/>
</dbReference>
<dbReference type="Proteomes" id="UP000617544">
    <property type="component" value="Unassembled WGS sequence"/>
</dbReference>
<dbReference type="PANTHER" id="PTHR35368">
    <property type="entry name" value="HYDROPEROXIDE REDUCTASE"/>
    <property type="match status" value="1"/>
</dbReference>
<evidence type="ECO:0000313" key="2">
    <source>
        <dbReference type="Proteomes" id="UP000617544"/>
    </source>
</evidence>
<gene>
    <name evidence="1" type="ORF">HA331_02365</name>
</gene>
<dbReference type="Gene3D" id="3.30.300.20">
    <property type="match status" value="1"/>
</dbReference>
<dbReference type="PANTHER" id="PTHR35368:SF1">
    <property type="entry name" value="HYDROPEROXIDE REDUCTASE"/>
    <property type="match status" value="1"/>
</dbReference>
<sequence length="143" mass="15899">MPQFKDMEIRVIGKAVSSTKTLIKAGNFEIYIDKLGGEYPSPLDYTLAALAGCINIVGHMVAKEMGFEINSLEIEVNGTFNPAKFKGFDGDRAGFKSIEVTIRVDARVDDETLKEWIKRVEERCPVSDNLINETPTEITVKKA</sequence>